<evidence type="ECO:0000313" key="3">
    <source>
        <dbReference type="Proteomes" id="UP001159042"/>
    </source>
</evidence>
<organism evidence="2 3">
    <name type="scientific">Exocentrus adspersus</name>
    <dbReference type="NCBI Taxonomy" id="1586481"/>
    <lineage>
        <taxon>Eukaryota</taxon>
        <taxon>Metazoa</taxon>
        <taxon>Ecdysozoa</taxon>
        <taxon>Arthropoda</taxon>
        <taxon>Hexapoda</taxon>
        <taxon>Insecta</taxon>
        <taxon>Pterygota</taxon>
        <taxon>Neoptera</taxon>
        <taxon>Endopterygota</taxon>
        <taxon>Coleoptera</taxon>
        <taxon>Polyphaga</taxon>
        <taxon>Cucujiformia</taxon>
        <taxon>Chrysomeloidea</taxon>
        <taxon>Cerambycidae</taxon>
        <taxon>Lamiinae</taxon>
        <taxon>Acanthocinini</taxon>
        <taxon>Exocentrus</taxon>
    </lineage>
</organism>
<dbReference type="Proteomes" id="UP001159042">
    <property type="component" value="Unassembled WGS sequence"/>
</dbReference>
<accession>A0AAV8VK44</accession>
<feature type="region of interest" description="Disordered" evidence="1">
    <location>
        <begin position="61"/>
        <end position="95"/>
    </location>
</feature>
<dbReference type="EMBL" id="JANEYG010000070">
    <property type="protein sequence ID" value="KAJ8914534.1"/>
    <property type="molecule type" value="Genomic_DNA"/>
</dbReference>
<proteinExistence type="predicted"/>
<keyword evidence="3" id="KW-1185">Reference proteome</keyword>
<dbReference type="AlphaFoldDB" id="A0AAV8VK44"/>
<name>A0AAV8VK44_9CUCU</name>
<sequence>MTSPVTSQSEETIIAASALLSFAQGAFSHNLGRGAQTNAAHNLTDVLSLNGVETDATCLAPDTNPFRGVTQPLEGATEPRSAGEHDDPVTQQPYQGPYKVIKRSTKTYKIDVEGSEVTVSIGRLKPAHILTTPEAADGSRAGNVIEKPDEKKIIAVPNPGTVTTRSGRKVRFTTPYQHL</sequence>
<comment type="caution">
    <text evidence="2">The sequence shown here is derived from an EMBL/GenBank/DDBJ whole genome shotgun (WGS) entry which is preliminary data.</text>
</comment>
<evidence type="ECO:0000313" key="2">
    <source>
        <dbReference type="EMBL" id="KAJ8914534.1"/>
    </source>
</evidence>
<evidence type="ECO:0000256" key="1">
    <source>
        <dbReference type="SAM" id="MobiDB-lite"/>
    </source>
</evidence>
<reference evidence="2 3" key="1">
    <citation type="journal article" date="2023" name="Insect Mol. Biol.">
        <title>Genome sequencing provides insights into the evolution of gene families encoding plant cell wall-degrading enzymes in longhorned beetles.</title>
        <authorList>
            <person name="Shin N.R."/>
            <person name="Okamura Y."/>
            <person name="Kirsch R."/>
            <person name="Pauchet Y."/>
        </authorList>
    </citation>
    <scope>NUCLEOTIDE SEQUENCE [LARGE SCALE GENOMIC DNA]</scope>
    <source>
        <strain evidence="2">EAD_L_NR</strain>
    </source>
</reference>
<protein>
    <submittedName>
        <fullName evidence="2">Uncharacterized protein</fullName>
    </submittedName>
</protein>
<gene>
    <name evidence="2" type="ORF">NQ315_002807</name>
</gene>